<keyword evidence="4" id="KW-1185">Reference proteome</keyword>
<sequence>MCATAVGELLPESAPNFEVTLFDTKGDWMEPATVLLMKSGVSQLQAQTLVKKVRAEGQAVIAHCSLGTCMKVRNALMEIGLKAVVQEQTVFLTYRQKQQRFVCETQACWHTWLAMRADKNRMVTLSFVNFAFVPFWYNLKCSLNSANVKNDILIGSDKATCEEAVLMKNTACVVGKSLFFEDELHPGAHPRGTVEFAQLVRAKTKAVLSALERGYSVLYTDADIFWVSDPRPWLVLQARLDIMSEPSEPKMKRKKKKAAKKRARSEDGKSTELQKLDALVQSNYHPSNDRACNSGLDCKLSFRCDKKSHEFGKCAPEACSGFYMLRAGDPAIGFLKRVQELIGMQADDRSTEQWAFNAALSENGGIRGDLKWELLSLEKFPHGEKFFHHIAQTEIDEWPLIIHNNWINGASAKEKRFSDAALWIVGGTKEQPNCKAQKPKQKKKEKGGKKSKKKTSHPSAPKFSLSMKDLKRGHKKLRVDQLFNPIDEGLHTKDEL</sequence>
<reference evidence="3 4" key="1">
    <citation type="journal article" date="2024" name="Science">
        <title>Giant polyketide synthase enzymes in the biosynthesis of giant marine polyether toxins.</title>
        <authorList>
            <person name="Fallon T.R."/>
            <person name="Shende V.V."/>
            <person name="Wierzbicki I.H."/>
            <person name="Pendleton A.L."/>
            <person name="Watervoot N.F."/>
            <person name="Auber R.P."/>
            <person name="Gonzalez D.J."/>
            <person name="Wisecaver J.H."/>
            <person name="Moore B.S."/>
        </authorList>
    </citation>
    <scope>NUCLEOTIDE SEQUENCE [LARGE SCALE GENOMIC DNA]</scope>
    <source>
        <strain evidence="3 4">12B1</strain>
    </source>
</reference>
<dbReference type="EMBL" id="JBGBPQ010000004">
    <property type="protein sequence ID" value="KAL1525577.1"/>
    <property type="molecule type" value="Genomic_DNA"/>
</dbReference>
<dbReference type="Proteomes" id="UP001515480">
    <property type="component" value="Unassembled WGS sequence"/>
</dbReference>
<feature type="compositionally biased region" description="Basic residues" evidence="1">
    <location>
        <begin position="251"/>
        <end position="263"/>
    </location>
</feature>
<proteinExistence type="predicted"/>
<dbReference type="AlphaFoldDB" id="A0AB34JWW4"/>
<dbReference type="InterPro" id="IPR005069">
    <property type="entry name" value="Nucl-diP-sugar_transferase"/>
</dbReference>
<evidence type="ECO:0000313" key="4">
    <source>
        <dbReference type="Proteomes" id="UP001515480"/>
    </source>
</evidence>
<dbReference type="GO" id="GO:0016757">
    <property type="term" value="F:glycosyltransferase activity"/>
    <property type="evidence" value="ECO:0007669"/>
    <property type="project" value="TreeGrafter"/>
</dbReference>
<organism evidence="3 4">
    <name type="scientific">Prymnesium parvum</name>
    <name type="common">Toxic golden alga</name>
    <dbReference type="NCBI Taxonomy" id="97485"/>
    <lineage>
        <taxon>Eukaryota</taxon>
        <taxon>Haptista</taxon>
        <taxon>Haptophyta</taxon>
        <taxon>Prymnesiophyceae</taxon>
        <taxon>Prymnesiales</taxon>
        <taxon>Prymnesiaceae</taxon>
        <taxon>Prymnesium</taxon>
    </lineage>
</organism>
<feature type="compositionally biased region" description="Basic residues" evidence="1">
    <location>
        <begin position="437"/>
        <end position="456"/>
    </location>
</feature>
<feature type="region of interest" description="Disordered" evidence="1">
    <location>
        <begin position="431"/>
        <end position="469"/>
    </location>
</feature>
<dbReference type="InterPro" id="IPR052636">
    <property type="entry name" value="UDP-D-xylose:L-fucose_XylT"/>
</dbReference>
<gene>
    <name evidence="3" type="ORF">AB1Y20_020431</name>
</gene>
<feature type="region of interest" description="Disordered" evidence="1">
    <location>
        <begin position="246"/>
        <end position="271"/>
    </location>
</feature>
<comment type="caution">
    <text evidence="3">The sequence shown here is derived from an EMBL/GenBank/DDBJ whole genome shotgun (WGS) entry which is preliminary data.</text>
</comment>
<dbReference type="PANTHER" id="PTHR47032:SF1">
    <property type="entry name" value="UDP-D-XYLOSE:L-FUCOSE ALPHA-1,3-D-XYLOSYLTRANSFERASE-RELATED"/>
    <property type="match status" value="1"/>
</dbReference>
<accession>A0AB34JWW4</accession>
<evidence type="ECO:0000259" key="2">
    <source>
        <dbReference type="Pfam" id="PF03407"/>
    </source>
</evidence>
<dbReference type="GO" id="GO:0005794">
    <property type="term" value="C:Golgi apparatus"/>
    <property type="evidence" value="ECO:0007669"/>
    <property type="project" value="TreeGrafter"/>
</dbReference>
<dbReference type="PANTHER" id="PTHR47032">
    <property type="entry name" value="UDP-D-XYLOSE:L-FUCOSE ALPHA-1,3-D-XYLOSYLTRANSFERASE-RELATED"/>
    <property type="match status" value="1"/>
</dbReference>
<evidence type="ECO:0000256" key="1">
    <source>
        <dbReference type="SAM" id="MobiDB-lite"/>
    </source>
</evidence>
<protein>
    <recommendedName>
        <fullName evidence="2">Nucleotide-diphospho-sugar transferase domain-containing protein</fullName>
    </recommendedName>
</protein>
<evidence type="ECO:0000313" key="3">
    <source>
        <dbReference type="EMBL" id="KAL1525577.1"/>
    </source>
</evidence>
<dbReference type="Pfam" id="PF03407">
    <property type="entry name" value="Nucleotid_trans"/>
    <property type="match status" value="1"/>
</dbReference>
<feature type="domain" description="Nucleotide-diphospho-sugar transferase" evidence="2">
    <location>
        <begin position="154"/>
        <end position="417"/>
    </location>
</feature>
<name>A0AB34JWW4_PRYPA</name>